<dbReference type="InterPro" id="IPR052184">
    <property type="entry name" value="SDR_enzymes"/>
</dbReference>
<name>A0A6S6UIL1_9BACT</name>
<dbReference type="PANTHER" id="PTHR45458:SF2">
    <property type="entry name" value="OXIDOREDUCTASE, SHORT CHAIN DEHYDROGENASE_REDUCTASE FAMILY SUPERFAMILY (AFU_ORTHOLOGUE AFUA_3G13450)"/>
    <property type="match status" value="1"/>
</dbReference>
<reference evidence="1" key="1">
    <citation type="submission" date="2020-01" db="EMBL/GenBank/DDBJ databases">
        <authorList>
            <person name="Meier V. D."/>
            <person name="Meier V D."/>
        </authorList>
    </citation>
    <scope>NUCLEOTIDE SEQUENCE</scope>
    <source>
        <strain evidence="1">HLG_WM_MAG_01</strain>
    </source>
</reference>
<accession>A0A6S6UIL1</accession>
<organism evidence="1">
    <name type="scientific">uncultured Sulfurovum sp</name>
    <dbReference type="NCBI Taxonomy" id="269237"/>
    <lineage>
        <taxon>Bacteria</taxon>
        <taxon>Pseudomonadati</taxon>
        <taxon>Campylobacterota</taxon>
        <taxon>Epsilonproteobacteria</taxon>
        <taxon>Campylobacterales</taxon>
        <taxon>Sulfurovaceae</taxon>
        <taxon>Sulfurovum</taxon>
        <taxon>environmental samples</taxon>
    </lineage>
</organism>
<protein>
    <submittedName>
        <fullName evidence="1">Oxidoreductase, short chain dehydrogenase/reductase family</fullName>
    </submittedName>
</protein>
<dbReference type="EMBL" id="CACVAS010000170">
    <property type="protein sequence ID" value="CAA6828532.1"/>
    <property type="molecule type" value="Genomic_DNA"/>
</dbReference>
<dbReference type="GO" id="GO:0016616">
    <property type="term" value="F:oxidoreductase activity, acting on the CH-OH group of donors, NAD or NADP as acceptor"/>
    <property type="evidence" value="ECO:0007669"/>
    <property type="project" value="TreeGrafter"/>
</dbReference>
<gene>
    <name evidence="1" type="ORF">HELGO_WM2032</name>
</gene>
<evidence type="ECO:0000313" key="1">
    <source>
        <dbReference type="EMBL" id="CAA6828532.1"/>
    </source>
</evidence>
<dbReference type="PRINTS" id="PR00081">
    <property type="entry name" value="GDHRDH"/>
</dbReference>
<dbReference type="AlphaFoldDB" id="A0A6S6UIL1"/>
<dbReference type="PANTHER" id="PTHR45458">
    <property type="entry name" value="SHORT-CHAIN DEHYDROGENASE/REDUCTASE SDR"/>
    <property type="match status" value="1"/>
</dbReference>
<sequence length="229" mass="24907">MKKHILVIGSSRGIGAELVKHFSNNGYKVTGVSRTYSPHCTWIETDISTAEGIESLLAKLGNKAIDAMIFSSAIWETYGFMDTFDFRKTSDKETRNIMDVNIVAPIEITKGVVKNLSLASNPRAIYFGALSGTKQKTSSQVAYAASKFALRGAIQALNVALKEEGIGFTTINPANVATEEVLLDIKEGLFGQQVPIPMSDIISTIEWVLSLSSAVNIEDVNLMQRSAKK</sequence>
<dbReference type="Pfam" id="PF00106">
    <property type="entry name" value="adh_short"/>
    <property type="match status" value="1"/>
</dbReference>
<proteinExistence type="predicted"/>
<dbReference type="CDD" id="cd05233">
    <property type="entry name" value="SDR_c"/>
    <property type="match status" value="1"/>
</dbReference>
<dbReference type="Gene3D" id="3.40.50.720">
    <property type="entry name" value="NAD(P)-binding Rossmann-like Domain"/>
    <property type="match status" value="1"/>
</dbReference>
<dbReference type="InterPro" id="IPR002347">
    <property type="entry name" value="SDR_fam"/>
</dbReference>
<dbReference type="InterPro" id="IPR036291">
    <property type="entry name" value="NAD(P)-bd_dom_sf"/>
</dbReference>
<dbReference type="SUPFAM" id="SSF51735">
    <property type="entry name" value="NAD(P)-binding Rossmann-fold domains"/>
    <property type="match status" value="1"/>
</dbReference>